<dbReference type="RefSeq" id="WP_166101840.1">
    <property type="nucleotide sequence ID" value="NZ_JAADJT010000004.1"/>
</dbReference>
<proteinExistence type="predicted"/>
<dbReference type="Proteomes" id="UP000666369">
    <property type="component" value="Unassembled WGS sequence"/>
</dbReference>
<protein>
    <recommendedName>
        <fullName evidence="3">DUF2442 domain-containing protein</fullName>
    </recommendedName>
</protein>
<reference evidence="2" key="1">
    <citation type="submission" date="2023-07" db="EMBL/GenBank/DDBJ databases">
        <title>Duganella aceri sp. nov., isolated from tree sap.</title>
        <authorList>
            <person name="Kim I.S."/>
        </authorList>
    </citation>
    <scope>NUCLEOTIDE SEQUENCE [LARGE SCALE GENOMIC DNA]</scope>
    <source>
        <strain evidence="2">SAP-35</strain>
    </source>
</reference>
<organism evidence="1 2">
    <name type="scientific">Duganella aceris</name>
    <dbReference type="NCBI Taxonomy" id="2703883"/>
    <lineage>
        <taxon>Bacteria</taxon>
        <taxon>Pseudomonadati</taxon>
        <taxon>Pseudomonadota</taxon>
        <taxon>Betaproteobacteria</taxon>
        <taxon>Burkholderiales</taxon>
        <taxon>Oxalobacteraceae</taxon>
        <taxon>Telluria group</taxon>
        <taxon>Duganella</taxon>
    </lineage>
</organism>
<evidence type="ECO:0000313" key="1">
    <source>
        <dbReference type="EMBL" id="NGZ84571.1"/>
    </source>
</evidence>
<evidence type="ECO:0008006" key="3">
    <source>
        <dbReference type="Google" id="ProtNLM"/>
    </source>
</evidence>
<comment type="caution">
    <text evidence="1">The sequence shown here is derived from an EMBL/GenBank/DDBJ whole genome shotgun (WGS) entry which is preliminary data.</text>
</comment>
<accession>A0ABX0FJ65</accession>
<name>A0ABX0FJ65_9BURK</name>
<gene>
    <name evidence="1" type="ORF">GW587_09905</name>
</gene>
<dbReference type="EMBL" id="JAADJT010000004">
    <property type="protein sequence ID" value="NGZ84571.1"/>
    <property type="molecule type" value="Genomic_DNA"/>
</dbReference>
<sequence length="186" mass="21124">MADHVLQRAVPNEQWQMVLEFAGPEYRLFDTSILRNDNGWVQLAYPQHLKRYTVTPDGIHWPEGGTVDAGFLHQRSKPLDPAALRHQVLRLSYKNQAPTSEDRSHHVYGVYLARFSQQPVHIEESIGGGMAERGGGREFSIEELLAWPEWREHFTLSGCAWAIPKVEQGALDTLVVEACRRNGLPD</sequence>
<evidence type="ECO:0000313" key="2">
    <source>
        <dbReference type="Proteomes" id="UP000666369"/>
    </source>
</evidence>
<keyword evidence="2" id="KW-1185">Reference proteome</keyword>